<dbReference type="GO" id="GO:0003723">
    <property type="term" value="F:RNA binding"/>
    <property type="evidence" value="ECO:0007669"/>
    <property type="project" value="InterPro"/>
</dbReference>
<dbReference type="GO" id="GO:0009451">
    <property type="term" value="P:RNA modification"/>
    <property type="evidence" value="ECO:0007669"/>
    <property type="project" value="InterPro"/>
</dbReference>
<keyword evidence="1" id="KW-0677">Repeat</keyword>
<sequence>MVGMRKGTPKTKGYFLFILLRATSMNNNNNSNVSRVILNHCNTLKQLHQLHAHSIVTGFLSSSHTHLLLTTFLFSATSLFHNNNNNDNSNGKVTGLSYALSIFNLIQNPSTFSFNNIIRAHSLFSSPLQALILFSRLRRLSLSPDFHTFPFVLKACSQLGTENTGAIFIARALHSQSLKFGFKEDSFVSNALIRVYSVCRCLSDACRIFDEDPQLRDIVSYNTIIDAFVKAGEISGARKVFDEMHLRDSVSWGTILAGYAQSNQCEETIRLFYQMLELDIRPDNIALVSVLSACAQLGDLERGCTIHDYITTNGIRLDSFLTTGLVDLYAKCGCIELAKEIFDSSLDKNLCTWNAMLVGFSMHGLGQQSLNYFTRMIEAGVKPDGVSFLGVLVGCSHAGLVDEARKLFNDMECTYNVCREEKHYGCMADLLGRAGLIEEAMEMIRKMPMGGDVFVWGGLLSGCRLHGNVGVAMKAAERVMKLKPDDGGVYSIMASVYANAEQWEDVVKVRRWRESKKVKKNAGCSLIRLEGVTHEFFTPNVQGHWKSMAKGLRGLATSTPPKMKAYANPAELSGDYKQASKPVPAGPKGDFVPVYVAVGMIGVALMIGLHTAKQQLMHSPNVFVKKKRRESLPEVAEPEYVMECADRFLHKSFFRRVAHVQDPQANYSIKDGTRGDAYAHTPRAETLKSVGNTMVVVVVVGQAQ</sequence>
<name>A0A7J6I0K4_CANSA</name>
<feature type="repeat" description="PPR" evidence="2">
    <location>
        <begin position="349"/>
        <end position="383"/>
    </location>
</feature>
<evidence type="ECO:0000256" key="2">
    <source>
        <dbReference type="PROSITE-ProRule" id="PRU00708"/>
    </source>
</evidence>
<evidence type="ECO:0000313" key="4">
    <source>
        <dbReference type="Proteomes" id="UP000583929"/>
    </source>
</evidence>
<dbReference type="InterPro" id="IPR046960">
    <property type="entry name" value="PPR_At4g14850-like_plant"/>
</dbReference>
<dbReference type="EMBL" id="JAATIQ010000013">
    <property type="protein sequence ID" value="KAF4401082.1"/>
    <property type="molecule type" value="Genomic_DNA"/>
</dbReference>
<evidence type="ECO:0008006" key="5">
    <source>
        <dbReference type="Google" id="ProtNLM"/>
    </source>
</evidence>
<dbReference type="FunFam" id="1.25.40.10:FF:000348">
    <property type="entry name" value="Pentatricopeptide repeat-containing protein chloroplastic"/>
    <property type="match status" value="1"/>
</dbReference>
<dbReference type="NCBIfam" id="TIGR00756">
    <property type="entry name" value="PPR"/>
    <property type="match status" value="3"/>
</dbReference>
<reference evidence="3 4" key="1">
    <citation type="journal article" date="2020" name="bioRxiv">
        <title>Sequence and annotation of 42 cannabis genomes reveals extensive copy number variation in cannabinoid synthesis and pathogen resistance genes.</title>
        <authorList>
            <person name="Mckernan K.J."/>
            <person name="Helbert Y."/>
            <person name="Kane L.T."/>
            <person name="Ebling H."/>
            <person name="Zhang L."/>
            <person name="Liu B."/>
            <person name="Eaton Z."/>
            <person name="Mclaughlin S."/>
            <person name="Kingan S."/>
            <person name="Baybayan P."/>
            <person name="Concepcion G."/>
            <person name="Jordan M."/>
            <person name="Riva A."/>
            <person name="Barbazuk W."/>
            <person name="Harkins T."/>
        </authorList>
    </citation>
    <scope>NUCLEOTIDE SEQUENCE [LARGE SCALE GENOMIC DNA]</scope>
    <source>
        <strain evidence="4">cv. Jamaican Lion 4</strain>
        <tissue evidence="3">Leaf</tissue>
    </source>
</reference>
<dbReference type="InterPro" id="IPR011990">
    <property type="entry name" value="TPR-like_helical_dom_sf"/>
</dbReference>
<dbReference type="Pfam" id="PF12854">
    <property type="entry name" value="PPR_1"/>
    <property type="match status" value="1"/>
</dbReference>
<accession>A0A7J6I0K4</accession>
<dbReference type="InterPro" id="IPR002885">
    <property type="entry name" value="PPR_rpt"/>
</dbReference>
<feature type="repeat" description="PPR" evidence="2">
    <location>
        <begin position="248"/>
        <end position="282"/>
    </location>
</feature>
<dbReference type="FunFam" id="1.25.40.10:FF:000184">
    <property type="entry name" value="Pentatricopeptide repeat-containing protein, chloroplastic"/>
    <property type="match status" value="1"/>
</dbReference>
<gene>
    <name evidence="3" type="ORF">G4B88_013923</name>
</gene>
<feature type="non-terminal residue" evidence="3">
    <location>
        <position position="1"/>
    </location>
</feature>
<protein>
    <recommendedName>
        <fullName evidence="5">Pentatricopeptide repeat-containing protein</fullName>
    </recommendedName>
</protein>
<proteinExistence type="predicted"/>
<dbReference type="PROSITE" id="PS51375">
    <property type="entry name" value="PPR"/>
    <property type="match status" value="3"/>
</dbReference>
<dbReference type="Gene3D" id="1.25.40.10">
    <property type="entry name" value="Tetratricopeptide repeat domain"/>
    <property type="match status" value="4"/>
</dbReference>
<comment type="caution">
    <text evidence="3">The sequence shown here is derived from an EMBL/GenBank/DDBJ whole genome shotgun (WGS) entry which is preliminary data.</text>
</comment>
<dbReference type="Pfam" id="PF01535">
    <property type="entry name" value="PPR"/>
    <property type="match status" value="6"/>
</dbReference>
<dbReference type="PANTHER" id="PTHR47926">
    <property type="entry name" value="PENTATRICOPEPTIDE REPEAT-CONTAINING PROTEIN"/>
    <property type="match status" value="1"/>
</dbReference>
<dbReference type="Pfam" id="PF20431">
    <property type="entry name" value="E_motif"/>
    <property type="match status" value="1"/>
</dbReference>
<dbReference type="PANTHER" id="PTHR47926:SF436">
    <property type="entry name" value="PENTATRICOPEPTIDE REPEAT-CONTAINING PROTEIN ELI1, CHLOROPLASTIC-LIKE ISOFORM X2"/>
    <property type="match status" value="1"/>
</dbReference>
<dbReference type="AlphaFoldDB" id="A0A7J6I0K4"/>
<feature type="repeat" description="PPR" evidence="2">
    <location>
        <begin position="217"/>
        <end position="247"/>
    </location>
</feature>
<evidence type="ECO:0000256" key="1">
    <source>
        <dbReference type="ARBA" id="ARBA00022737"/>
    </source>
</evidence>
<keyword evidence="4" id="KW-1185">Reference proteome</keyword>
<evidence type="ECO:0000313" key="3">
    <source>
        <dbReference type="EMBL" id="KAF4401082.1"/>
    </source>
</evidence>
<organism evidence="3 4">
    <name type="scientific">Cannabis sativa</name>
    <name type="common">Hemp</name>
    <name type="synonym">Marijuana</name>
    <dbReference type="NCBI Taxonomy" id="3483"/>
    <lineage>
        <taxon>Eukaryota</taxon>
        <taxon>Viridiplantae</taxon>
        <taxon>Streptophyta</taxon>
        <taxon>Embryophyta</taxon>
        <taxon>Tracheophyta</taxon>
        <taxon>Spermatophyta</taxon>
        <taxon>Magnoliopsida</taxon>
        <taxon>eudicotyledons</taxon>
        <taxon>Gunneridae</taxon>
        <taxon>Pentapetalae</taxon>
        <taxon>rosids</taxon>
        <taxon>fabids</taxon>
        <taxon>Rosales</taxon>
        <taxon>Cannabaceae</taxon>
        <taxon>Cannabis</taxon>
    </lineage>
</organism>
<dbReference type="InterPro" id="IPR046848">
    <property type="entry name" value="E_motif"/>
</dbReference>
<dbReference type="Proteomes" id="UP000583929">
    <property type="component" value="Unassembled WGS sequence"/>
</dbReference>